<sequence>MPSRVLFTLIKIIIISVIVIIGLNFYVIKSTQSDIAAVFEQPDDTATDQEISKMKSIEPDCILVLGASVNADGTPSSILEDRLDTAIDLYHKGVAPKLLLSGDNGQMVYNEVQAMKNYVMKAGVAEEDIFLDHAGFSTYESVYRANYIFKVDSMIVVTQTYHLYRTLYGCKRMGIEAMGAASDQYTYSGQEKREVREVMARDKDFVKWIFKPQPTFLGDAVPISD</sequence>
<dbReference type="InterPro" id="IPR014729">
    <property type="entry name" value="Rossmann-like_a/b/a_fold"/>
</dbReference>
<dbReference type="EMBL" id="JACRTA010000001">
    <property type="protein sequence ID" value="MBC8567777.1"/>
    <property type="molecule type" value="Genomic_DNA"/>
</dbReference>
<keyword evidence="1" id="KW-0472">Membrane</keyword>
<dbReference type="GO" id="GO:0005886">
    <property type="term" value="C:plasma membrane"/>
    <property type="evidence" value="ECO:0007669"/>
    <property type="project" value="TreeGrafter"/>
</dbReference>
<reference evidence="3" key="1">
    <citation type="submission" date="2020-08" db="EMBL/GenBank/DDBJ databases">
        <title>Genome public.</title>
        <authorList>
            <person name="Liu C."/>
            <person name="Sun Q."/>
        </authorList>
    </citation>
    <scope>NUCLEOTIDE SEQUENCE</scope>
    <source>
        <strain evidence="3">NSJ-24</strain>
    </source>
</reference>
<comment type="caution">
    <text evidence="3">The sequence shown here is derived from an EMBL/GenBank/DDBJ whole genome shotgun (WGS) entry which is preliminary data.</text>
</comment>
<feature type="transmembrane region" description="Helical" evidence="1">
    <location>
        <begin position="6"/>
        <end position="27"/>
    </location>
</feature>
<dbReference type="Gene3D" id="3.40.50.620">
    <property type="entry name" value="HUPs"/>
    <property type="match status" value="1"/>
</dbReference>
<evidence type="ECO:0000313" key="4">
    <source>
        <dbReference type="Proteomes" id="UP000610862"/>
    </source>
</evidence>
<dbReference type="Proteomes" id="UP000610862">
    <property type="component" value="Unassembled WGS sequence"/>
</dbReference>
<protein>
    <submittedName>
        <fullName evidence="3">YdcF family protein</fullName>
    </submittedName>
</protein>
<accession>A0A926E9N2</accession>
<keyword evidence="1" id="KW-0812">Transmembrane</keyword>
<dbReference type="PANTHER" id="PTHR30336:SF6">
    <property type="entry name" value="INTEGRAL MEMBRANE PROTEIN"/>
    <property type="match status" value="1"/>
</dbReference>
<evidence type="ECO:0000313" key="3">
    <source>
        <dbReference type="EMBL" id="MBC8567777.1"/>
    </source>
</evidence>
<keyword evidence="1" id="KW-1133">Transmembrane helix</keyword>
<gene>
    <name evidence="3" type="ORF">H8692_03235</name>
</gene>
<feature type="domain" description="DUF218" evidence="2">
    <location>
        <begin position="60"/>
        <end position="182"/>
    </location>
</feature>
<dbReference type="InterPro" id="IPR003848">
    <property type="entry name" value="DUF218"/>
</dbReference>
<dbReference type="PANTHER" id="PTHR30336">
    <property type="entry name" value="INNER MEMBRANE PROTEIN, PROBABLE PERMEASE"/>
    <property type="match status" value="1"/>
</dbReference>
<name>A0A926E9N2_9FIRM</name>
<organism evidence="3 4">
    <name type="scientific">Lentihominibacter hominis</name>
    <dbReference type="NCBI Taxonomy" id="2763645"/>
    <lineage>
        <taxon>Bacteria</taxon>
        <taxon>Bacillati</taxon>
        <taxon>Bacillota</taxon>
        <taxon>Clostridia</taxon>
        <taxon>Peptostreptococcales</taxon>
        <taxon>Anaerovoracaceae</taxon>
        <taxon>Lentihominibacter</taxon>
    </lineage>
</organism>
<proteinExistence type="predicted"/>
<dbReference type="AlphaFoldDB" id="A0A926E9N2"/>
<dbReference type="Pfam" id="PF02698">
    <property type="entry name" value="DUF218"/>
    <property type="match status" value="1"/>
</dbReference>
<evidence type="ECO:0000259" key="2">
    <source>
        <dbReference type="Pfam" id="PF02698"/>
    </source>
</evidence>
<keyword evidence="4" id="KW-1185">Reference proteome</keyword>
<evidence type="ECO:0000256" key="1">
    <source>
        <dbReference type="SAM" id="Phobius"/>
    </source>
</evidence>
<dbReference type="InterPro" id="IPR051599">
    <property type="entry name" value="Cell_Envelope_Assoc"/>
</dbReference>
<dbReference type="CDD" id="cd06259">
    <property type="entry name" value="YdcF-like"/>
    <property type="match status" value="1"/>
</dbReference>